<feature type="chain" id="PRO_5030690880" evidence="1">
    <location>
        <begin position="26"/>
        <end position="187"/>
    </location>
</feature>
<gene>
    <name evidence="2" type="ORF">H1S06_01065</name>
</gene>
<comment type="caution">
    <text evidence="2">The sequence shown here is derived from an EMBL/GenBank/DDBJ whole genome shotgun (WGS) entry which is preliminary data.</text>
</comment>
<feature type="signal peptide" evidence="1">
    <location>
        <begin position="1"/>
        <end position="25"/>
    </location>
</feature>
<evidence type="ECO:0000313" key="3">
    <source>
        <dbReference type="Proteomes" id="UP000538931"/>
    </source>
</evidence>
<dbReference type="AlphaFoldDB" id="A0A7W1WVJ2"/>
<evidence type="ECO:0000256" key="1">
    <source>
        <dbReference type="SAM" id="SignalP"/>
    </source>
</evidence>
<name>A0A7W1WVJ2_9GAMM</name>
<dbReference type="Proteomes" id="UP000538931">
    <property type="component" value="Unassembled WGS sequence"/>
</dbReference>
<dbReference type="RefSeq" id="WP_181736425.1">
    <property type="nucleotide sequence ID" value="NZ_JACEMT010000030.1"/>
</dbReference>
<reference evidence="2 3" key="1">
    <citation type="submission" date="2020-07" db="EMBL/GenBank/DDBJ databases">
        <title>Bacterium isolated from marien macroalgae.</title>
        <authorList>
            <person name="Zhu K."/>
            <person name="Lu D."/>
            <person name="Du Z."/>
        </authorList>
    </citation>
    <scope>NUCLEOTIDE SEQUENCE [LARGE SCALE GENOMIC DNA]</scope>
    <source>
        <strain evidence="2 3">3-1745</strain>
    </source>
</reference>
<dbReference type="NCBIfam" id="NF047650">
    <property type="entry name" value="lipo_NMCC_0638"/>
    <property type="match status" value="1"/>
</dbReference>
<protein>
    <submittedName>
        <fullName evidence="2">Uncharacterized protein</fullName>
    </submittedName>
</protein>
<proteinExistence type="predicted"/>
<sequence length="187" mass="20923">MNKTLMTRLLVGFCSLLCVPAPAQAQGDAAFLQKTYLSFCMKHFDDYAALRNELVTRQLPKLPPQQARHFLQGNEGDAWPIPYKGEFGQYVLVLPAGDTQCTVMARHSDAAATRQWFNELASRAPAPLQTTRLDEQQSRTALQGQALTHAWQWATEHAPRRLLLTLTTAESTEASIQARVSLQLSER</sequence>
<dbReference type="EMBL" id="JACEMT010000030">
    <property type="protein sequence ID" value="MBA4500957.1"/>
    <property type="molecule type" value="Genomic_DNA"/>
</dbReference>
<keyword evidence="1" id="KW-0732">Signal</keyword>
<accession>A0A7W1WVJ2</accession>
<evidence type="ECO:0000313" key="2">
    <source>
        <dbReference type="EMBL" id="MBA4500957.1"/>
    </source>
</evidence>
<organism evidence="2 3">
    <name type="scientific">Marinobacterium marinum</name>
    <dbReference type="NCBI Taxonomy" id="2756129"/>
    <lineage>
        <taxon>Bacteria</taxon>
        <taxon>Pseudomonadati</taxon>
        <taxon>Pseudomonadota</taxon>
        <taxon>Gammaproteobacteria</taxon>
        <taxon>Oceanospirillales</taxon>
        <taxon>Oceanospirillaceae</taxon>
        <taxon>Marinobacterium</taxon>
    </lineage>
</organism>
<keyword evidence="3" id="KW-1185">Reference proteome</keyword>